<dbReference type="Pfam" id="PF07690">
    <property type="entry name" value="MFS_1"/>
    <property type="match status" value="1"/>
</dbReference>
<feature type="transmembrane region" description="Helical" evidence="7">
    <location>
        <begin position="198"/>
        <end position="218"/>
    </location>
</feature>
<sequence length="466" mass="48524">MSQDERTPPTARRRVADAGRRVSRVGRGVGRRGRDGIRLVGRGGAAAGRRFRTFADADGAADTGLARLTELHAVNVAGDAALTISLAGTVFALPTDEARSRVALFLVLTMAPFVLLAPLIGPLLDRFRHGRRWALGTTLATRAFLAWVLASAVVEDSPWLFPAALGCLVASRSYAVARAAAVPRLLPAGISLVTANSRLTIAGLVGMALGGGLAGALSQVGPDWSLRLAFAVYVAATVLAIRLPERVDSTAGEVDLDGIPVAVAPLPTPEGGVRRLRTLPPSVRYTLWLTTGARLLSGFLTLFLAFLMREHPIPGWSGPLVLALVAGAAGVGNALGSVIGNRRSAPDPERIATAIAAVAVLAALATSVLYSVPALVLLGLATGLFGQLAKLCLDALIQRDIADDVRARVFSWSETILQGFWVLGGAIGIAIPLVPGLGFALVTGLVLLMGAVAARARRLTPPRRPR</sequence>
<feature type="region of interest" description="Disordered" evidence="6">
    <location>
        <begin position="1"/>
        <end position="21"/>
    </location>
</feature>
<feature type="transmembrane region" description="Helical" evidence="7">
    <location>
        <begin position="320"/>
        <end position="339"/>
    </location>
</feature>
<keyword evidence="9" id="KW-1185">Reference proteome</keyword>
<feature type="transmembrane region" description="Helical" evidence="7">
    <location>
        <begin position="351"/>
        <end position="370"/>
    </location>
</feature>
<feature type="transmembrane region" description="Helical" evidence="7">
    <location>
        <begin position="224"/>
        <end position="241"/>
    </location>
</feature>
<feature type="transmembrane region" description="Helical" evidence="7">
    <location>
        <begin position="102"/>
        <end position="121"/>
    </location>
</feature>
<organism evidence="8 9">
    <name type="scientific">Fodinibacter luteus</name>
    <dbReference type="NCBI Taxonomy" id="552064"/>
    <lineage>
        <taxon>Bacteria</taxon>
        <taxon>Bacillati</taxon>
        <taxon>Actinomycetota</taxon>
        <taxon>Actinomycetes</taxon>
        <taxon>Micrococcales</taxon>
        <taxon>Intrasporangiaceae</taxon>
        <taxon>Fodinibacter (ex Wang et al. 2009)</taxon>
    </lineage>
</organism>
<name>A0ABP8KD95_9MICO</name>
<dbReference type="SUPFAM" id="SSF103473">
    <property type="entry name" value="MFS general substrate transporter"/>
    <property type="match status" value="1"/>
</dbReference>
<dbReference type="Proteomes" id="UP001500945">
    <property type="component" value="Unassembled WGS sequence"/>
</dbReference>
<evidence type="ECO:0000313" key="9">
    <source>
        <dbReference type="Proteomes" id="UP001500945"/>
    </source>
</evidence>
<keyword evidence="5 7" id="KW-0472">Membrane</keyword>
<dbReference type="InterPro" id="IPR011701">
    <property type="entry name" value="MFS"/>
</dbReference>
<protein>
    <submittedName>
        <fullName evidence="8">MFS transporter</fullName>
    </submittedName>
</protein>
<evidence type="ECO:0000256" key="6">
    <source>
        <dbReference type="SAM" id="MobiDB-lite"/>
    </source>
</evidence>
<evidence type="ECO:0000256" key="4">
    <source>
        <dbReference type="ARBA" id="ARBA00022989"/>
    </source>
</evidence>
<keyword evidence="3 7" id="KW-0812">Transmembrane</keyword>
<dbReference type="PANTHER" id="PTHR23513:SF18">
    <property type="entry name" value="INTEGRAL MEMBRANE PROTEIN"/>
    <property type="match status" value="1"/>
</dbReference>
<evidence type="ECO:0000256" key="5">
    <source>
        <dbReference type="ARBA" id="ARBA00023136"/>
    </source>
</evidence>
<feature type="transmembrane region" description="Helical" evidence="7">
    <location>
        <begin position="437"/>
        <end position="456"/>
    </location>
</feature>
<proteinExistence type="predicted"/>
<dbReference type="InterPro" id="IPR036259">
    <property type="entry name" value="MFS_trans_sf"/>
</dbReference>
<reference evidence="9" key="1">
    <citation type="journal article" date="2019" name="Int. J. Syst. Evol. Microbiol.">
        <title>The Global Catalogue of Microorganisms (GCM) 10K type strain sequencing project: providing services to taxonomists for standard genome sequencing and annotation.</title>
        <authorList>
            <consortium name="The Broad Institute Genomics Platform"/>
            <consortium name="The Broad Institute Genome Sequencing Center for Infectious Disease"/>
            <person name="Wu L."/>
            <person name="Ma J."/>
        </authorList>
    </citation>
    <scope>NUCLEOTIDE SEQUENCE [LARGE SCALE GENOMIC DNA]</scope>
    <source>
        <strain evidence="9">JCM 17809</strain>
    </source>
</reference>
<evidence type="ECO:0000256" key="2">
    <source>
        <dbReference type="ARBA" id="ARBA00022475"/>
    </source>
</evidence>
<evidence type="ECO:0000313" key="8">
    <source>
        <dbReference type="EMBL" id="GAA4404332.1"/>
    </source>
</evidence>
<keyword evidence="4 7" id="KW-1133">Transmembrane helix</keyword>
<gene>
    <name evidence="8" type="ORF">GCM10023168_16840</name>
</gene>
<dbReference type="EMBL" id="BAABGM010000011">
    <property type="protein sequence ID" value="GAA4404332.1"/>
    <property type="molecule type" value="Genomic_DNA"/>
</dbReference>
<evidence type="ECO:0000256" key="7">
    <source>
        <dbReference type="SAM" id="Phobius"/>
    </source>
</evidence>
<evidence type="ECO:0000256" key="3">
    <source>
        <dbReference type="ARBA" id="ARBA00022692"/>
    </source>
</evidence>
<dbReference type="PANTHER" id="PTHR23513">
    <property type="entry name" value="INTEGRAL MEMBRANE EFFLUX PROTEIN-RELATED"/>
    <property type="match status" value="1"/>
</dbReference>
<evidence type="ECO:0000256" key="1">
    <source>
        <dbReference type="ARBA" id="ARBA00004651"/>
    </source>
</evidence>
<comment type="caution">
    <text evidence="8">The sequence shown here is derived from an EMBL/GenBank/DDBJ whole genome shotgun (WGS) entry which is preliminary data.</text>
</comment>
<dbReference type="RefSeq" id="WP_345204586.1">
    <property type="nucleotide sequence ID" value="NZ_BAABGM010000011.1"/>
</dbReference>
<keyword evidence="2" id="KW-1003">Cell membrane</keyword>
<accession>A0ABP8KD95</accession>
<dbReference type="Gene3D" id="1.20.1250.20">
    <property type="entry name" value="MFS general substrate transporter like domains"/>
    <property type="match status" value="1"/>
</dbReference>
<comment type="subcellular location">
    <subcellularLocation>
        <location evidence="1">Cell membrane</location>
        <topology evidence="1">Multi-pass membrane protein</topology>
    </subcellularLocation>
</comment>
<feature type="transmembrane region" description="Helical" evidence="7">
    <location>
        <begin position="285"/>
        <end position="308"/>
    </location>
</feature>